<proteinExistence type="predicted"/>
<dbReference type="RefSeq" id="WP_003313844.1">
    <property type="nucleotide sequence ID" value="NZ_CP028490.1"/>
</dbReference>
<reference evidence="1 2" key="1">
    <citation type="submission" date="2018-04" db="EMBL/GenBank/DDBJ databases">
        <authorList>
            <person name="Cha J.-S."/>
        </authorList>
    </citation>
    <scope>NUCLEOTIDE SEQUENCE [LARGE SCALE GENOMIC DNA]</scope>
    <source>
        <strain evidence="1 2">LMG5095</strain>
    </source>
</reference>
<protein>
    <submittedName>
        <fullName evidence="1">Uncharacterized protein</fullName>
    </submittedName>
</protein>
<dbReference type="EMBL" id="CP028490">
    <property type="protein sequence ID" value="AVX26246.1"/>
    <property type="molecule type" value="Genomic_DNA"/>
</dbReference>
<organism evidence="1 2">
    <name type="scientific">Pseudomonas syringae pv. atrofaciens</name>
    <dbReference type="NCBI Taxonomy" id="192087"/>
    <lineage>
        <taxon>Bacteria</taxon>
        <taxon>Pseudomonadati</taxon>
        <taxon>Pseudomonadota</taxon>
        <taxon>Gammaproteobacteria</taxon>
        <taxon>Pseudomonadales</taxon>
        <taxon>Pseudomonadaceae</taxon>
        <taxon>Pseudomonas</taxon>
        <taxon>Pseudomonas syringae</taxon>
    </lineage>
</organism>
<gene>
    <name evidence="1" type="ORF">DA456_24225</name>
</gene>
<name>A0A0N8Q9Z9_PSESX</name>
<dbReference type="AlphaFoldDB" id="A0A0N8Q9Z9"/>
<sequence length="65" mass="7045">MKTNFALLLLAVISISGCVQTAYSKSIAVTKDASGRVVQTVETETVTQPGQGYEMRLEKIQGVQR</sequence>
<accession>A0A0N8Q9Z9</accession>
<evidence type="ECO:0000313" key="2">
    <source>
        <dbReference type="Proteomes" id="UP000240475"/>
    </source>
</evidence>
<evidence type="ECO:0000313" key="1">
    <source>
        <dbReference type="EMBL" id="AVX26246.1"/>
    </source>
</evidence>
<dbReference type="PROSITE" id="PS51257">
    <property type="entry name" value="PROKAR_LIPOPROTEIN"/>
    <property type="match status" value="1"/>
</dbReference>
<dbReference type="Proteomes" id="UP000240475">
    <property type="component" value="Chromosome"/>
</dbReference>